<keyword evidence="3" id="KW-1185">Reference proteome</keyword>
<dbReference type="RefSeq" id="WP_154438120.1">
    <property type="nucleotide sequence ID" value="NZ_JAHLPJ010000001.1"/>
</dbReference>
<feature type="region of interest" description="Disordered" evidence="1">
    <location>
        <begin position="43"/>
        <end position="108"/>
    </location>
</feature>
<organism evidence="2 3">
    <name type="scientific">Tissierella pigra</name>
    <dbReference type="NCBI Taxonomy" id="2607614"/>
    <lineage>
        <taxon>Bacteria</taxon>
        <taxon>Bacillati</taxon>
        <taxon>Bacillota</taxon>
        <taxon>Tissierellia</taxon>
        <taxon>Tissierellales</taxon>
        <taxon>Tissierellaceae</taxon>
        <taxon>Tissierella</taxon>
    </lineage>
</organism>
<name>A0A6N7XE16_9FIRM</name>
<comment type="caution">
    <text evidence="2">The sequence shown here is derived from an EMBL/GenBank/DDBJ whole genome shotgun (WGS) entry which is preliminary data.</text>
</comment>
<gene>
    <name evidence="2" type="ORF">FYJ83_00765</name>
</gene>
<feature type="compositionally biased region" description="Basic and acidic residues" evidence="1">
    <location>
        <begin position="62"/>
        <end position="75"/>
    </location>
</feature>
<dbReference type="Proteomes" id="UP000469523">
    <property type="component" value="Unassembled WGS sequence"/>
</dbReference>
<feature type="region of interest" description="Disordered" evidence="1">
    <location>
        <begin position="1"/>
        <end position="26"/>
    </location>
</feature>
<dbReference type="AlphaFoldDB" id="A0A6N7XE16"/>
<accession>A0A6N7XE16</accession>
<reference evidence="2 3" key="1">
    <citation type="submission" date="2019-09" db="EMBL/GenBank/DDBJ databases">
        <title>In-depth cultivation of the pig gut microbiome towards novel bacterial diversity and tailored functional studies.</title>
        <authorList>
            <person name="Wylensek D."/>
            <person name="Hitch T.C.A."/>
            <person name="Clavel T."/>
        </authorList>
    </citation>
    <scope>NUCLEOTIDE SEQUENCE [LARGE SCALE GENOMIC DNA]</scope>
    <source>
        <strain evidence="2 3">WCA3-693-APC-4?</strain>
    </source>
</reference>
<evidence type="ECO:0000256" key="1">
    <source>
        <dbReference type="SAM" id="MobiDB-lite"/>
    </source>
</evidence>
<evidence type="ECO:0000313" key="3">
    <source>
        <dbReference type="Proteomes" id="UP000469523"/>
    </source>
</evidence>
<protein>
    <submittedName>
        <fullName evidence="2">Uncharacterized protein</fullName>
    </submittedName>
</protein>
<sequence length="108" mass="12721">MSIKPIDHNVMLPRTQELSSNKHIENMKNRNIVESGFIQQEKNIKKNQKKIIDTNKSSNTRITDEKRDKNQETPHNKKNRSQSMSESTEEEKEQIKYKNIGSNIDIRI</sequence>
<dbReference type="EMBL" id="VUNQ01000001">
    <property type="protein sequence ID" value="MST99995.1"/>
    <property type="molecule type" value="Genomic_DNA"/>
</dbReference>
<proteinExistence type="predicted"/>
<evidence type="ECO:0000313" key="2">
    <source>
        <dbReference type="EMBL" id="MST99995.1"/>
    </source>
</evidence>